<accession>A0A0F9WM65</accession>
<dbReference type="EMBL" id="LAZR01000141">
    <property type="protein sequence ID" value="KKN87176.1"/>
    <property type="molecule type" value="Genomic_DNA"/>
</dbReference>
<dbReference type="InterPro" id="IPR010982">
    <property type="entry name" value="Lambda_DNA-bd_dom_sf"/>
</dbReference>
<comment type="caution">
    <text evidence="1">The sequence shown here is derived from an EMBL/GenBank/DDBJ whole genome shotgun (WGS) entry which is preliminary data.</text>
</comment>
<dbReference type="SUPFAM" id="SSF47413">
    <property type="entry name" value="lambda repressor-like DNA-binding domains"/>
    <property type="match status" value="1"/>
</dbReference>
<sequence length="63" mass="6714">MRGKSPSLSPELAAEIKFLWESTDMNQAQIAARLGGINQGRISEVVNGHRFAEVPPAGSPSHA</sequence>
<proteinExistence type="predicted"/>
<evidence type="ECO:0000313" key="1">
    <source>
        <dbReference type="EMBL" id="KKN87176.1"/>
    </source>
</evidence>
<dbReference type="Gene3D" id="1.10.260.40">
    <property type="entry name" value="lambda repressor-like DNA-binding domains"/>
    <property type="match status" value="1"/>
</dbReference>
<dbReference type="AlphaFoldDB" id="A0A0F9WM65"/>
<protein>
    <submittedName>
        <fullName evidence="1">Uncharacterized protein</fullName>
    </submittedName>
</protein>
<organism evidence="1">
    <name type="scientific">marine sediment metagenome</name>
    <dbReference type="NCBI Taxonomy" id="412755"/>
    <lineage>
        <taxon>unclassified sequences</taxon>
        <taxon>metagenomes</taxon>
        <taxon>ecological metagenomes</taxon>
    </lineage>
</organism>
<name>A0A0F9WM65_9ZZZZ</name>
<dbReference type="GO" id="GO:0003677">
    <property type="term" value="F:DNA binding"/>
    <property type="evidence" value="ECO:0007669"/>
    <property type="project" value="InterPro"/>
</dbReference>
<reference evidence="1" key="1">
    <citation type="journal article" date="2015" name="Nature">
        <title>Complex archaea that bridge the gap between prokaryotes and eukaryotes.</title>
        <authorList>
            <person name="Spang A."/>
            <person name="Saw J.H."/>
            <person name="Jorgensen S.L."/>
            <person name="Zaremba-Niedzwiedzka K."/>
            <person name="Martijn J."/>
            <person name="Lind A.E."/>
            <person name="van Eijk R."/>
            <person name="Schleper C."/>
            <person name="Guy L."/>
            <person name="Ettema T.J."/>
        </authorList>
    </citation>
    <scope>NUCLEOTIDE SEQUENCE</scope>
</reference>
<gene>
    <name evidence="1" type="ORF">LCGC14_0262070</name>
</gene>